<dbReference type="Proteomes" id="UP000054166">
    <property type="component" value="Unassembled WGS sequence"/>
</dbReference>
<gene>
    <name evidence="1" type="ORF">PILCRDRAFT_567083</name>
</gene>
<sequence>MLTIRIQSVSHHSDCHLCIRGGTFGCNCPHRLEFRCWRYIAFTSLSASLSHSDRMSILPVTSYHSLHRLAVLPQQISYQ</sequence>
<evidence type="ECO:0000313" key="1">
    <source>
        <dbReference type="EMBL" id="KIM79092.1"/>
    </source>
</evidence>
<protein>
    <submittedName>
        <fullName evidence="1">Uncharacterized protein</fullName>
    </submittedName>
</protein>
<dbReference type="InParanoid" id="A0A0C3BP96"/>
<name>A0A0C3BP96_PILCF</name>
<keyword evidence="2" id="KW-1185">Reference proteome</keyword>
<dbReference type="AlphaFoldDB" id="A0A0C3BP96"/>
<accession>A0A0C3BP96</accession>
<reference evidence="2" key="2">
    <citation type="submission" date="2015-01" db="EMBL/GenBank/DDBJ databases">
        <title>Evolutionary Origins and Diversification of the Mycorrhizal Mutualists.</title>
        <authorList>
            <consortium name="DOE Joint Genome Institute"/>
            <consortium name="Mycorrhizal Genomics Consortium"/>
            <person name="Kohler A."/>
            <person name="Kuo A."/>
            <person name="Nagy L.G."/>
            <person name="Floudas D."/>
            <person name="Copeland A."/>
            <person name="Barry K.W."/>
            <person name="Cichocki N."/>
            <person name="Veneault-Fourrey C."/>
            <person name="LaButti K."/>
            <person name="Lindquist E.A."/>
            <person name="Lipzen A."/>
            <person name="Lundell T."/>
            <person name="Morin E."/>
            <person name="Murat C."/>
            <person name="Riley R."/>
            <person name="Ohm R."/>
            <person name="Sun H."/>
            <person name="Tunlid A."/>
            <person name="Henrissat B."/>
            <person name="Grigoriev I.V."/>
            <person name="Hibbett D.S."/>
            <person name="Martin F."/>
        </authorList>
    </citation>
    <scope>NUCLEOTIDE SEQUENCE [LARGE SCALE GENOMIC DNA]</scope>
    <source>
        <strain evidence="2">F 1598</strain>
    </source>
</reference>
<reference evidence="1 2" key="1">
    <citation type="submission" date="2014-04" db="EMBL/GenBank/DDBJ databases">
        <authorList>
            <consortium name="DOE Joint Genome Institute"/>
            <person name="Kuo A."/>
            <person name="Tarkka M."/>
            <person name="Buscot F."/>
            <person name="Kohler A."/>
            <person name="Nagy L.G."/>
            <person name="Floudas D."/>
            <person name="Copeland A."/>
            <person name="Barry K.W."/>
            <person name="Cichocki N."/>
            <person name="Veneault-Fourrey C."/>
            <person name="LaButti K."/>
            <person name="Lindquist E.A."/>
            <person name="Lipzen A."/>
            <person name="Lundell T."/>
            <person name="Morin E."/>
            <person name="Murat C."/>
            <person name="Sun H."/>
            <person name="Tunlid A."/>
            <person name="Henrissat B."/>
            <person name="Grigoriev I.V."/>
            <person name="Hibbett D.S."/>
            <person name="Martin F."/>
            <person name="Nordberg H.P."/>
            <person name="Cantor M.N."/>
            <person name="Hua S.X."/>
        </authorList>
    </citation>
    <scope>NUCLEOTIDE SEQUENCE [LARGE SCALE GENOMIC DNA]</scope>
    <source>
        <strain evidence="1 2">F 1598</strain>
    </source>
</reference>
<proteinExistence type="predicted"/>
<dbReference type="EMBL" id="KN833011">
    <property type="protein sequence ID" value="KIM79092.1"/>
    <property type="molecule type" value="Genomic_DNA"/>
</dbReference>
<organism evidence="1 2">
    <name type="scientific">Piloderma croceum (strain F 1598)</name>
    <dbReference type="NCBI Taxonomy" id="765440"/>
    <lineage>
        <taxon>Eukaryota</taxon>
        <taxon>Fungi</taxon>
        <taxon>Dikarya</taxon>
        <taxon>Basidiomycota</taxon>
        <taxon>Agaricomycotina</taxon>
        <taxon>Agaricomycetes</taxon>
        <taxon>Agaricomycetidae</taxon>
        <taxon>Atheliales</taxon>
        <taxon>Atheliaceae</taxon>
        <taxon>Piloderma</taxon>
    </lineage>
</organism>
<evidence type="ECO:0000313" key="2">
    <source>
        <dbReference type="Proteomes" id="UP000054166"/>
    </source>
</evidence>
<dbReference type="HOGENOM" id="CLU_2606875_0_0_1"/>